<gene>
    <name evidence="2" type="ORF">GUJ93_ZPchr0006g45024</name>
</gene>
<keyword evidence="3" id="KW-1185">Reference proteome</keyword>
<sequence length="108" mass="11842">MREFQDTTSLRGIPSNTSRAASTLTALRCSTIISLFPDTAGTTQEQNSRSNDVGRRAAQRECATRPILPFPAAVRRLSNCSFGDRGLVQRTADLRAPWAGPEEYEPNS</sequence>
<organism evidence="2 3">
    <name type="scientific">Zizania palustris</name>
    <name type="common">Northern wild rice</name>
    <dbReference type="NCBI Taxonomy" id="103762"/>
    <lineage>
        <taxon>Eukaryota</taxon>
        <taxon>Viridiplantae</taxon>
        <taxon>Streptophyta</taxon>
        <taxon>Embryophyta</taxon>
        <taxon>Tracheophyta</taxon>
        <taxon>Spermatophyta</taxon>
        <taxon>Magnoliopsida</taxon>
        <taxon>Liliopsida</taxon>
        <taxon>Poales</taxon>
        <taxon>Poaceae</taxon>
        <taxon>BOP clade</taxon>
        <taxon>Oryzoideae</taxon>
        <taxon>Oryzeae</taxon>
        <taxon>Zizaniinae</taxon>
        <taxon>Zizania</taxon>
    </lineage>
</organism>
<accession>A0A8J5VJ22</accession>
<reference evidence="2" key="2">
    <citation type="submission" date="2021-02" db="EMBL/GenBank/DDBJ databases">
        <authorList>
            <person name="Kimball J.A."/>
            <person name="Haas M.W."/>
            <person name="Macchietto M."/>
            <person name="Kono T."/>
            <person name="Duquette J."/>
            <person name="Shao M."/>
        </authorList>
    </citation>
    <scope>NUCLEOTIDE SEQUENCE</scope>
    <source>
        <tissue evidence="2">Fresh leaf tissue</tissue>
    </source>
</reference>
<proteinExistence type="predicted"/>
<dbReference type="AlphaFoldDB" id="A0A8J5VJ22"/>
<name>A0A8J5VJ22_ZIZPA</name>
<reference evidence="2" key="1">
    <citation type="journal article" date="2021" name="bioRxiv">
        <title>Whole Genome Assembly and Annotation of Northern Wild Rice, Zizania palustris L., Supports a Whole Genome Duplication in the Zizania Genus.</title>
        <authorList>
            <person name="Haas M."/>
            <person name="Kono T."/>
            <person name="Macchietto M."/>
            <person name="Millas R."/>
            <person name="McGilp L."/>
            <person name="Shao M."/>
            <person name="Duquette J."/>
            <person name="Hirsch C.N."/>
            <person name="Kimball J."/>
        </authorList>
    </citation>
    <scope>NUCLEOTIDE SEQUENCE</scope>
    <source>
        <tissue evidence="2">Fresh leaf tissue</tissue>
    </source>
</reference>
<evidence type="ECO:0000313" key="2">
    <source>
        <dbReference type="EMBL" id="KAG8069615.1"/>
    </source>
</evidence>
<feature type="region of interest" description="Disordered" evidence="1">
    <location>
        <begin position="38"/>
        <end position="58"/>
    </location>
</feature>
<protein>
    <submittedName>
        <fullName evidence="2">Uncharacterized protein</fullName>
    </submittedName>
</protein>
<evidence type="ECO:0000256" key="1">
    <source>
        <dbReference type="SAM" id="MobiDB-lite"/>
    </source>
</evidence>
<dbReference type="Proteomes" id="UP000729402">
    <property type="component" value="Unassembled WGS sequence"/>
</dbReference>
<feature type="compositionally biased region" description="Polar residues" evidence="1">
    <location>
        <begin position="40"/>
        <end position="51"/>
    </location>
</feature>
<dbReference type="EMBL" id="JAAALK010000283">
    <property type="protein sequence ID" value="KAG8069615.1"/>
    <property type="molecule type" value="Genomic_DNA"/>
</dbReference>
<evidence type="ECO:0000313" key="3">
    <source>
        <dbReference type="Proteomes" id="UP000729402"/>
    </source>
</evidence>
<comment type="caution">
    <text evidence="2">The sequence shown here is derived from an EMBL/GenBank/DDBJ whole genome shotgun (WGS) entry which is preliminary data.</text>
</comment>